<comment type="similarity">
    <text evidence="1">Belongs to the peptidase S10 family.</text>
</comment>
<evidence type="ECO:0000313" key="10">
    <source>
        <dbReference type="Proteomes" id="UP000694888"/>
    </source>
</evidence>
<keyword evidence="4 9" id="KW-0732">Signal</keyword>
<evidence type="ECO:0000256" key="4">
    <source>
        <dbReference type="ARBA" id="ARBA00022729"/>
    </source>
</evidence>
<evidence type="ECO:0000256" key="1">
    <source>
        <dbReference type="ARBA" id="ARBA00009431"/>
    </source>
</evidence>
<evidence type="ECO:0000256" key="2">
    <source>
        <dbReference type="ARBA" id="ARBA00022645"/>
    </source>
</evidence>
<keyword evidence="10" id="KW-1185">Reference proteome</keyword>
<dbReference type="Pfam" id="PF00450">
    <property type="entry name" value="Peptidase_S10"/>
    <property type="match status" value="1"/>
</dbReference>
<keyword evidence="6" id="KW-0325">Glycoprotein</keyword>
<evidence type="ECO:0000313" key="11">
    <source>
        <dbReference type="RefSeq" id="XP_035825852.1"/>
    </source>
</evidence>
<accession>A0ABM1VTW0</accession>
<dbReference type="InterPro" id="IPR029058">
    <property type="entry name" value="AB_hydrolase_fold"/>
</dbReference>
<protein>
    <submittedName>
        <fullName evidence="11">Probable serine carboxypeptidase CPVL</fullName>
    </submittedName>
</protein>
<dbReference type="Gene3D" id="3.40.50.1820">
    <property type="entry name" value="alpha/beta hydrolase"/>
    <property type="match status" value="1"/>
</dbReference>
<feature type="transmembrane region" description="Helical" evidence="8">
    <location>
        <begin position="590"/>
        <end position="609"/>
    </location>
</feature>
<evidence type="ECO:0000256" key="7">
    <source>
        <dbReference type="SAM" id="MobiDB-lite"/>
    </source>
</evidence>
<feature type="signal peptide" evidence="9">
    <location>
        <begin position="1"/>
        <end position="35"/>
    </location>
</feature>
<dbReference type="RefSeq" id="XP_035825852.1">
    <property type="nucleotide sequence ID" value="XM_035969959.1"/>
</dbReference>
<evidence type="ECO:0000256" key="6">
    <source>
        <dbReference type="ARBA" id="ARBA00023180"/>
    </source>
</evidence>
<feature type="compositionally biased region" description="Low complexity" evidence="7">
    <location>
        <begin position="46"/>
        <end position="93"/>
    </location>
</feature>
<feature type="region of interest" description="Disordered" evidence="7">
    <location>
        <begin position="540"/>
        <end position="587"/>
    </location>
</feature>
<keyword evidence="3" id="KW-0645">Protease</keyword>
<organism evidence="10 11">
    <name type="scientific">Aplysia californica</name>
    <name type="common">California sea hare</name>
    <dbReference type="NCBI Taxonomy" id="6500"/>
    <lineage>
        <taxon>Eukaryota</taxon>
        <taxon>Metazoa</taxon>
        <taxon>Spiralia</taxon>
        <taxon>Lophotrochozoa</taxon>
        <taxon>Mollusca</taxon>
        <taxon>Gastropoda</taxon>
        <taxon>Heterobranchia</taxon>
        <taxon>Euthyneura</taxon>
        <taxon>Tectipleura</taxon>
        <taxon>Aplysiida</taxon>
        <taxon>Aplysioidea</taxon>
        <taxon>Aplysiidae</taxon>
        <taxon>Aplysia</taxon>
    </lineage>
</organism>
<proteinExistence type="inferred from homology"/>
<feature type="chain" id="PRO_5046611240" evidence="9">
    <location>
        <begin position="36"/>
        <end position="610"/>
    </location>
</feature>
<keyword evidence="5" id="KW-0378">Hydrolase</keyword>
<name>A0ABM1VTW0_APLCA</name>
<dbReference type="PRINTS" id="PR00724">
    <property type="entry name" value="CRBOXYPTASEC"/>
</dbReference>
<evidence type="ECO:0000256" key="5">
    <source>
        <dbReference type="ARBA" id="ARBA00022801"/>
    </source>
</evidence>
<feature type="region of interest" description="Disordered" evidence="7">
    <location>
        <begin position="46"/>
        <end position="108"/>
    </location>
</feature>
<dbReference type="InterPro" id="IPR001563">
    <property type="entry name" value="Peptidase_S10"/>
</dbReference>
<keyword evidence="2 11" id="KW-0121">Carboxypeptidase</keyword>
<dbReference type="GO" id="GO:0004180">
    <property type="term" value="F:carboxypeptidase activity"/>
    <property type="evidence" value="ECO:0007669"/>
    <property type="project" value="UniProtKB-KW"/>
</dbReference>
<dbReference type="GeneID" id="101856100"/>
<evidence type="ECO:0000256" key="3">
    <source>
        <dbReference type="ARBA" id="ARBA00022670"/>
    </source>
</evidence>
<dbReference type="PANTHER" id="PTHR11802:SF472">
    <property type="entry name" value="SERINE CARBOXYPEPTIDASE CPVL-RELATED"/>
    <property type="match status" value="1"/>
</dbReference>
<dbReference type="SUPFAM" id="SSF53474">
    <property type="entry name" value="alpha/beta-Hydrolases"/>
    <property type="match status" value="1"/>
</dbReference>
<keyword evidence="8" id="KW-0812">Transmembrane</keyword>
<feature type="compositionally biased region" description="Acidic residues" evidence="7">
    <location>
        <begin position="95"/>
        <end position="108"/>
    </location>
</feature>
<dbReference type="Proteomes" id="UP000694888">
    <property type="component" value="Unplaced"/>
</dbReference>
<dbReference type="PANTHER" id="PTHR11802">
    <property type="entry name" value="SERINE PROTEASE FAMILY S10 SERINE CARBOXYPEPTIDASE"/>
    <property type="match status" value="1"/>
</dbReference>
<keyword evidence="8" id="KW-0472">Membrane</keyword>
<gene>
    <name evidence="11" type="primary">LOC101856100</name>
</gene>
<sequence>MSSRWSPSSFFSFLLLSTTLFLLLLLLLPLPVIQATSAQQTISSSSNFAQHNDNNNYSNNNNRKNSNSYKMETNASNNNNKNSNSNSNNSKTNNNEDDGEEEKGEEDEHQPLFLTPLLNSGQAEKARELSHVKGDDLPSSHSGYLTVDEVKGHHLFFWFFPSPRDTPNTPLLLWLNGGPGASSMLGLFLLNGPLEARLGEEGEEGPQFIKRNASWVGPFSMLYVDQPVGAGYSFSSSGSATYPKDQDEYTEELYTFIHQFYALFPWLHQRALYLGGQSYAGKYVPALAYKLHQDIVAGSHVLPLVGVYVGGAFFDPPTMLESFFKLPYALGILSHSDLCHMTSAVRDLYQDYLLTGLVNETFSSVAEVMFPLQIRRGINLYNFVNHMDRLRYEKVVNHIMTSPDMRRQLHVGTRTDFRSINTALLVWYFLDGFRSTKRELAVLMDNYKVLLFNGNYDAIVSAVMTEEALLSTPWSLQATYNGSTREVWREGDTLLGYYTRVGDLCRVIVHGAGHNTPYDRPDASLKMIKAFVFQGCLGPDPPSSSSSESSTPPSSSSPSSFSFSLSSSSSNSSSSSSPSSSSPSSSSERIASSICYAVWSVVLFGYFLFT</sequence>
<evidence type="ECO:0000256" key="8">
    <source>
        <dbReference type="SAM" id="Phobius"/>
    </source>
</evidence>
<keyword evidence="8" id="KW-1133">Transmembrane helix</keyword>
<reference evidence="11" key="1">
    <citation type="submission" date="2025-08" db="UniProtKB">
        <authorList>
            <consortium name="RefSeq"/>
        </authorList>
    </citation>
    <scope>IDENTIFICATION</scope>
</reference>
<evidence type="ECO:0000256" key="9">
    <source>
        <dbReference type="SAM" id="SignalP"/>
    </source>
</evidence>
<feature type="compositionally biased region" description="Low complexity" evidence="7">
    <location>
        <begin position="543"/>
        <end position="587"/>
    </location>
</feature>